<evidence type="ECO:0000313" key="3">
    <source>
        <dbReference type="EMBL" id="CAB4277158.1"/>
    </source>
</evidence>
<name>A0A6J5UT36_PRUAR</name>
<gene>
    <name evidence="3" type="ORF">CURHAP_LOCUS26680</name>
</gene>
<dbReference type="PANTHER" id="PTHR31293:SF12">
    <property type="entry name" value="RNI-LIKE SUPERFAMILY PROTEIN"/>
    <property type="match status" value="1"/>
</dbReference>
<dbReference type="InterPro" id="IPR053781">
    <property type="entry name" value="F-box_AtFBL13-like"/>
</dbReference>
<dbReference type="Pfam" id="PF24758">
    <property type="entry name" value="LRR_At5g56370"/>
    <property type="match status" value="1"/>
</dbReference>
<dbReference type="PANTHER" id="PTHR31293">
    <property type="entry name" value="RNI-LIKE SUPERFAMILY PROTEIN"/>
    <property type="match status" value="1"/>
</dbReference>
<organism evidence="3 4">
    <name type="scientific">Prunus armeniaca</name>
    <name type="common">Apricot</name>
    <name type="synonym">Armeniaca vulgaris</name>
    <dbReference type="NCBI Taxonomy" id="36596"/>
    <lineage>
        <taxon>Eukaryota</taxon>
        <taxon>Viridiplantae</taxon>
        <taxon>Streptophyta</taxon>
        <taxon>Embryophyta</taxon>
        <taxon>Tracheophyta</taxon>
        <taxon>Spermatophyta</taxon>
        <taxon>Magnoliopsida</taxon>
        <taxon>eudicotyledons</taxon>
        <taxon>Gunneridae</taxon>
        <taxon>Pentapetalae</taxon>
        <taxon>rosids</taxon>
        <taxon>fabids</taxon>
        <taxon>Rosales</taxon>
        <taxon>Rosaceae</taxon>
        <taxon>Amygdaloideae</taxon>
        <taxon>Amygdaleae</taxon>
        <taxon>Prunus</taxon>
    </lineage>
</organism>
<dbReference type="AlphaFoldDB" id="A0A6J5UT36"/>
<evidence type="ECO:0000259" key="1">
    <source>
        <dbReference type="Pfam" id="PF00646"/>
    </source>
</evidence>
<reference evidence="3 4" key="1">
    <citation type="submission" date="2020-05" db="EMBL/GenBank/DDBJ databases">
        <authorList>
            <person name="Campoy J."/>
            <person name="Schneeberger K."/>
            <person name="Spophaly S."/>
        </authorList>
    </citation>
    <scope>NUCLEOTIDE SEQUENCE [LARGE SCALE GENOMIC DNA]</scope>
    <source>
        <strain evidence="3">PruArmRojPasFocal</strain>
    </source>
</reference>
<dbReference type="InterPro" id="IPR055411">
    <property type="entry name" value="LRR_FXL15/At3g58940/PEG3-like"/>
</dbReference>
<accession>A0A6J5UT36</accession>
<dbReference type="Gene3D" id="1.20.1280.50">
    <property type="match status" value="1"/>
</dbReference>
<dbReference type="SUPFAM" id="SSF81383">
    <property type="entry name" value="F-box domain"/>
    <property type="match status" value="1"/>
</dbReference>
<dbReference type="Pfam" id="PF00646">
    <property type="entry name" value="F-box"/>
    <property type="match status" value="1"/>
</dbReference>
<evidence type="ECO:0000259" key="2">
    <source>
        <dbReference type="Pfam" id="PF24758"/>
    </source>
</evidence>
<proteinExistence type="predicted"/>
<feature type="domain" description="F-box/LRR-repeat protein 15/At3g58940/PEG3-like LRR" evidence="2">
    <location>
        <begin position="109"/>
        <end position="201"/>
    </location>
</feature>
<dbReference type="EMBL" id="CAEKDK010000004">
    <property type="protein sequence ID" value="CAB4277158.1"/>
    <property type="molecule type" value="Genomic_DNA"/>
</dbReference>
<evidence type="ECO:0000313" key="4">
    <source>
        <dbReference type="Proteomes" id="UP000507222"/>
    </source>
</evidence>
<dbReference type="InterPro" id="IPR001810">
    <property type="entry name" value="F-box_dom"/>
</dbReference>
<dbReference type="InterPro" id="IPR055294">
    <property type="entry name" value="FBL60-like"/>
</dbReference>
<dbReference type="InterPro" id="IPR032675">
    <property type="entry name" value="LRR_dom_sf"/>
</dbReference>
<dbReference type="Proteomes" id="UP000507222">
    <property type="component" value="Unassembled WGS sequence"/>
</dbReference>
<dbReference type="CDD" id="cd22160">
    <property type="entry name" value="F-box_AtFBL13-like"/>
    <property type="match status" value="1"/>
</dbReference>
<protein>
    <submittedName>
        <fullName evidence="3">Uncharacterized protein</fullName>
    </submittedName>
</protein>
<feature type="domain" description="F-box" evidence="1">
    <location>
        <begin position="12"/>
        <end position="47"/>
    </location>
</feature>
<dbReference type="SUPFAM" id="SSF52047">
    <property type="entry name" value="RNI-like"/>
    <property type="match status" value="1"/>
</dbReference>
<dbReference type="Gene3D" id="3.80.10.10">
    <property type="entry name" value="Ribonuclease Inhibitor"/>
    <property type="match status" value="1"/>
</dbReference>
<dbReference type="InterPro" id="IPR036047">
    <property type="entry name" value="F-box-like_dom_sf"/>
</dbReference>
<sequence>MSKCLEGDKDRISELPDALVCHLLSFLPTTCAVRTTVLSRRWNNVWTCVTNLDFKDERDFWCNHGCDYDRFEMFVERVLSLTDPSDIKEVSLKTYVGDFARLEGWICTAVRRCFPSLKSLEVLRVPYPDKGLMEKLFTNCPVLEHLIIEAVLADDVAYKIQVSAPQLKTLRISLHEQYFMSSVCIDAPKLESLDLETGALLNFSLDARSLISANIHLRDNRFQVNRASFAKHATALLAEISNVKNLSLSASHLEVIK</sequence>